<evidence type="ECO:0000259" key="11">
    <source>
        <dbReference type="Pfam" id="PF00676"/>
    </source>
</evidence>
<dbReference type="Pfam" id="PF00676">
    <property type="entry name" value="E1_dh"/>
    <property type="match status" value="1"/>
</dbReference>
<sequence length="330" mass="36341">MTDPAIKPHLTREHVAELLRQMVRIRRFEEKCVELYQREKIRGFLHVYIGEEAIAVGIMQALAPADTVIATYREHGHAIARGVPMTTLMAEMYGKQEGCSRGRGGSMHVFDAKTRFYGGNAIVGGGLPLAVGTALADAMQKRPSVTACFFGEGAAAEGEFHESMNLAALWKLPVLFVCENNLYAMGTALALSESETDIHHKAESYRMPAEVVDGMDVVAVEAAARKAVVAIRAGAGPHFVECRTYRFRGHSMFDSELYRDKAEVERWKPHGPIERFGAWLRQNDILHEAAFQAIETEVAAEVEAAVAFAEAGTWEPVADLTKHVTLEPES</sequence>
<dbReference type="InterPro" id="IPR029061">
    <property type="entry name" value="THDP-binding"/>
</dbReference>
<reference evidence="13" key="1">
    <citation type="submission" date="2023-08" db="EMBL/GenBank/DDBJ databases">
        <title>Rhodospirillaceae gen. nov., a novel taxon isolated from the Yangtze River Yuezi River estuary sludge.</title>
        <authorList>
            <person name="Ruan L."/>
        </authorList>
    </citation>
    <scope>NUCLEOTIDE SEQUENCE [LARGE SCALE GENOMIC DNA]</scope>
    <source>
        <strain evidence="13">R-7</strain>
    </source>
</reference>
<keyword evidence="13" id="KW-1185">Reference proteome</keyword>
<evidence type="ECO:0000256" key="7">
    <source>
        <dbReference type="ARBA" id="ARBA00023317"/>
    </source>
</evidence>
<evidence type="ECO:0000256" key="1">
    <source>
        <dbReference type="ARBA" id="ARBA00001964"/>
    </source>
</evidence>
<evidence type="ECO:0000313" key="13">
    <source>
        <dbReference type="Proteomes" id="UP001230156"/>
    </source>
</evidence>
<dbReference type="PANTHER" id="PTHR11516:SF60">
    <property type="entry name" value="PYRUVATE DEHYDROGENASE E1 COMPONENT SUBUNIT ALPHA"/>
    <property type="match status" value="1"/>
</dbReference>
<dbReference type="InterPro" id="IPR001017">
    <property type="entry name" value="DH_E1"/>
</dbReference>
<accession>A0ABU0YS10</accession>
<proteinExistence type="predicted"/>
<evidence type="ECO:0000256" key="3">
    <source>
        <dbReference type="ARBA" id="ARBA00012281"/>
    </source>
</evidence>
<comment type="subunit">
    <text evidence="2 10">Heterodimer of an alpha and a beta chain.</text>
</comment>
<dbReference type="Proteomes" id="UP001230156">
    <property type="component" value="Unassembled WGS sequence"/>
</dbReference>
<dbReference type="Gene3D" id="3.40.50.970">
    <property type="match status" value="1"/>
</dbReference>
<keyword evidence="6 10" id="KW-0786">Thiamine pyrophosphate</keyword>
<dbReference type="PANTHER" id="PTHR11516">
    <property type="entry name" value="PYRUVATE DEHYDROGENASE E1 COMPONENT, ALPHA SUBUNIT BACTERIAL AND ORGANELLAR"/>
    <property type="match status" value="1"/>
</dbReference>
<dbReference type="RefSeq" id="WP_379959831.1">
    <property type="nucleotide sequence ID" value="NZ_JAUYVI010000007.1"/>
</dbReference>
<comment type="caution">
    <text evidence="12">The sequence shown here is derived from an EMBL/GenBank/DDBJ whole genome shotgun (WGS) entry which is preliminary data.</text>
</comment>
<dbReference type="NCBIfam" id="TIGR03182">
    <property type="entry name" value="PDH_E1_alph_y"/>
    <property type="match status" value="1"/>
</dbReference>
<gene>
    <name evidence="10 12" type="primary">pdhA</name>
    <name evidence="12" type="ORF">Q8A70_22570</name>
</gene>
<comment type="catalytic activity">
    <reaction evidence="9 10">
        <text>N(6)-[(R)-lipoyl]-L-lysyl-[protein] + pyruvate + H(+) = N(6)-[(R)-S(8)-acetyldihydrolipoyl]-L-lysyl-[protein] + CO2</text>
        <dbReference type="Rhea" id="RHEA:19189"/>
        <dbReference type="Rhea" id="RHEA-COMP:10474"/>
        <dbReference type="Rhea" id="RHEA-COMP:10478"/>
        <dbReference type="ChEBI" id="CHEBI:15361"/>
        <dbReference type="ChEBI" id="CHEBI:15378"/>
        <dbReference type="ChEBI" id="CHEBI:16526"/>
        <dbReference type="ChEBI" id="CHEBI:83099"/>
        <dbReference type="ChEBI" id="CHEBI:83111"/>
        <dbReference type="EC" id="1.2.4.1"/>
    </reaction>
</comment>
<comment type="function">
    <text evidence="8">The pyruvate dehydrogenase complex catalyzes the overall conversion of pyruvate to acetyl-CoA and CO(2). It contains multiple copies of three enzymatic components: pyruvate dehydrogenase (E1), dihydrolipoamide acetyltransferase (E2) and lipoamide dehydrogenase (E3).</text>
</comment>
<evidence type="ECO:0000256" key="2">
    <source>
        <dbReference type="ARBA" id="ARBA00011870"/>
    </source>
</evidence>
<dbReference type="EC" id="1.2.4.1" evidence="3 10"/>
<evidence type="ECO:0000256" key="5">
    <source>
        <dbReference type="ARBA" id="ARBA00023002"/>
    </source>
</evidence>
<dbReference type="InterPro" id="IPR050642">
    <property type="entry name" value="PDH_E1_Alpha_Subunit"/>
</dbReference>
<feature type="domain" description="Dehydrogenase E1 component" evidence="11">
    <location>
        <begin position="20"/>
        <end position="311"/>
    </location>
</feature>
<evidence type="ECO:0000256" key="8">
    <source>
        <dbReference type="ARBA" id="ARBA00025211"/>
    </source>
</evidence>
<protein>
    <recommendedName>
        <fullName evidence="4 10">Pyruvate dehydrogenase E1 component subunit alpha</fullName>
        <ecNumber evidence="3 10">1.2.4.1</ecNumber>
    </recommendedName>
</protein>
<evidence type="ECO:0000313" key="12">
    <source>
        <dbReference type="EMBL" id="MDQ7250492.1"/>
    </source>
</evidence>
<dbReference type="EMBL" id="JAUYVI010000007">
    <property type="protein sequence ID" value="MDQ7250492.1"/>
    <property type="molecule type" value="Genomic_DNA"/>
</dbReference>
<name>A0ABU0YS10_9PROT</name>
<evidence type="ECO:0000256" key="10">
    <source>
        <dbReference type="RuleBase" id="RU361139"/>
    </source>
</evidence>
<evidence type="ECO:0000256" key="6">
    <source>
        <dbReference type="ARBA" id="ARBA00023052"/>
    </source>
</evidence>
<evidence type="ECO:0000256" key="4">
    <source>
        <dbReference type="ARBA" id="ARBA00014159"/>
    </source>
</evidence>
<keyword evidence="7 10" id="KW-0670">Pyruvate</keyword>
<dbReference type="SUPFAM" id="SSF52518">
    <property type="entry name" value="Thiamin diphosphate-binding fold (THDP-binding)"/>
    <property type="match status" value="1"/>
</dbReference>
<keyword evidence="5 10" id="KW-0560">Oxidoreductase</keyword>
<dbReference type="CDD" id="cd02000">
    <property type="entry name" value="TPP_E1_PDC_ADC_BCADC"/>
    <property type="match status" value="1"/>
</dbReference>
<organism evidence="12 13">
    <name type="scientific">Dongia sedimenti</name>
    <dbReference type="NCBI Taxonomy" id="3064282"/>
    <lineage>
        <taxon>Bacteria</taxon>
        <taxon>Pseudomonadati</taxon>
        <taxon>Pseudomonadota</taxon>
        <taxon>Alphaproteobacteria</taxon>
        <taxon>Rhodospirillales</taxon>
        <taxon>Dongiaceae</taxon>
        <taxon>Dongia</taxon>
    </lineage>
</organism>
<evidence type="ECO:0000256" key="9">
    <source>
        <dbReference type="ARBA" id="ARBA00051231"/>
    </source>
</evidence>
<comment type="cofactor">
    <cofactor evidence="1 10">
        <name>thiamine diphosphate</name>
        <dbReference type="ChEBI" id="CHEBI:58937"/>
    </cofactor>
</comment>
<dbReference type="InterPro" id="IPR017597">
    <property type="entry name" value="Pyrv_DH_E1_asu_subgrp-y"/>
</dbReference>